<keyword evidence="1" id="KW-1133">Transmembrane helix</keyword>
<sequence length="93" mass="9902">MARDLSADIERLTAQLTDLRAALAKQASVSADDASSYIVPRARQAVRQLRHEGYQLSDTVRRNPGTTTGAIVGALALTAAFAFLLSKAGSDRD</sequence>
<accession>A0A5C4XQS8</accession>
<evidence type="ECO:0008006" key="4">
    <source>
        <dbReference type="Google" id="ProtNLM"/>
    </source>
</evidence>
<comment type="caution">
    <text evidence="2">The sequence shown here is derived from an EMBL/GenBank/DDBJ whole genome shotgun (WGS) entry which is preliminary data.</text>
</comment>
<dbReference type="Proteomes" id="UP000311605">
    <property type="component" value="Unassembled WGS sequence"/>
</dbReference>
<evidence type="ECO:0000313" key="2">
    <source>
        <dbReference type="EMBL" id="TNM64880.1"/>
    </source>
</evidence>
<name>A0A5C4XQS8_9HYPH</name>
<proteinExistence type="predicted"/>
<dbReference type="AlphaFoldDB" id="A0A5C4XQS8"/>
<keyword evidence="1" id="KW-0812">Transmembrane</keyword>
<feature type="transmembrane region" description="Helical" evidence="1">
    <location>
        <begin position="66"/>
        <end position="85"/>
    </location>
</feature>
<keyword evidence="1" id="KW-0472">Membrane</keyword>
<dbReference type="EMBL" id="VDMN01000001">
    <property type="protein sequence ID" value="TNM64880.1"/>
    <property type="molecule type" value="Genomic_DNA"/>
</dbReference>
<evidence type="ECO:0000313" key="3">
    <source>
        <dbReference type="Proteomes" id="UP000311605"/>
    </source>
</evidence>
<keyword evidence="3" id="KW-1185">Reference proteome</keyword>
<evidence type="ECO:0000256" key="1">
    <source>
        <dbReference type="SAM" id="Phobius"/>
    </source>
</evidence>
<gene>
    <name evidence="2" type="ORF">FHP24_00810</name>
</gene>
<dbReference type="RefSeq" id="WP_139671526.1">
    <property type="nucleotide sequence ID" value="NZ_VDMN01000001.1"/>
</dbReference>
<organism evidence="2 3">
    <name type="scientific">Aliirhizobium smilacinae</name>
    <dbReference type="NCBI Taxonomy" id="1395944"/>
    <lineage>
        <taxon>Bacteria</taxon>
        <taxon>Pseudomonadati</taxon>
        <taxon>Pseudomonadota</taxon>
        <taxon>Alphaproteobacteria</taxon>
        <taxon>Hyphomicrobiales</taxon>
        <taxon>Rhizobiaceae</taxon>
        <taxon>Aliirhizobium</taxon>
    </lineage>
</organism>
<dbReference type="OrthoDB" id="8389774at2"/>
<protein>
    <recommendedName>
        <fullName evidence="4">DUF3618 domain-containing protein</fullName>
    </recommendedName>
</protein>
<reference evidence="2 3" key="1">
    <citation type="submission" date="2019-06" db="EMBL/GenBank/DDBJ databases">
        <title>The draft genome of Rhizobium smilacinae PTYR-5.</title>
        <authorList>
            <person name="Liu L."/>
            <person name="Li L."/>
            <person name="Zhang X."/>
        </authorList>
    </citation>
    <scope>NUCLEOTIDE SEQUENCE [LARGE SCALE GENOMIC DNA]</scope>
    <source>
        <strain evidence="2 3">PTYR-5</strain>
    </source>
</reference>